<gene>
    <name evidence="3" type="ORF">BN1012_Phect2654</name>
</gene>
<evidence type="ECO:0000313" key="4">
    <source>
        <dbReference type="Proteomes" id="UP000032160"/>
    </source>
</evidence>
<dbReference type="AlphaFoldDB" id="X5MED8"/>
<feature type="region of interest" description="Disordered" evidence="1">
    <location>
        <begin position="117"/>
        <end position="136"/>
    </location>
</feature>
<feature type="transmembrane region" description="Helical" evidence="2">
    <location>
        <begin position="62"/>
        <end position="89"/>
    </location>
</feature>
<feature type="transmembrane region" description="Helical" evidence="2">
    <location>
        <begin position="310"/>
        <end position="335"/>
    </location>
</feature>
<dbReference type="KEGG" id="pect:BN1012_Phect2654"/>
<feature type="transmembrane region" description="Helical" evidence="2">
    <location>
        <begin position="145"/>
        <end position="166"/>
    </location>
</feature>
<feature type="compositionally biased region" description="Basic and acidic residues" evidence="1">
    <location>
        <begin position="117"/>
        <end position="128"/>
    </location>
</feature>
<keyword evidence="4" id="KW-1185">Reference proteome</keyword>
<evidence type="ECO:0000313" key="3">
    <source>
        <dbReference type="EMBL" id="CDO60867.1"/>
    </source>
</evidence>
<keyword evidence="2" id="KW-0472">Membrane</keyword>
<accession>X5MED8</accession>
<feature type="transmembrane region" description="Helical" evidence="2">
    <location>
        <begin position="6"/>
        <end position="24"/>
    </location>
</feature>
<proteinExistence type="predicted"/>
<keyword evidence="2" id="KW-0812">Transmembrane</keyword>
<reference evidence="3 4" key="1">
    <citation type="journal article" date="2014" name="Front. Genet.">
        <title>Genome and metabolic network of "Candidatus Phaeomarinobacter ectocarpi" Ec32, a new candidate genus of Alphaproteobacteria frequently associated with brown algae.</title>
        <authorList>
            <person name="Dittami S.M."/>
            <person name="Barbeyron T."/>
            <person name="Boyen C."/>
            <person name="Cambefort J."/>
            <person name="Collet G."/>
            <person name="Delage L."/>
            <person name="Gobet A."/>
            <person name="Groisillier A."/>
            <person name="Leblanc C."/>
            <person name="Michel G."/>
            <person name="Scornet D."/>
            <person name="Siegel A."/>
            <person name="Tapia J.E."/>
            <person name="Tonon T."/>
        </authorList>
    </citation>
    <scope>NUCLEOTIDE SEQUENCE [LARGE SCALE GENOMIC DNA]</scope>
    <source>
        <strain evidence="3 4">Ec32</strain>
    </source>
</reference>
<dbReference type="EMBL" id="HG966617">
    <property type="protein sequence ID" value="CDO60867.1"/>
    <property type="molecule type" value="Genomic_DNA"/>
</dbReference>
<evidence type="ECO:0000256" key="1">
    <source>
        <dbReference type="SAM" id="MobiDB-lite"/>
    </source>
</evidence>
<feature type="transmembrane region" description="Helical" evidence="2">
    <location>
        <begin position="212"/>
        <end position="236"/>
    </location>
</feature>
<protein>
    <recommendedName>
        <fullName evidence="5">DUF2232 domain-containing protein</fullName>
    </recommendedName>
</protein>
<keyword evidence="2" id="KW-1133">Transmembrane helix</keyword>
<dbReference type="HOGENOM" id="CLU_073303_1_0_5"/>
<evidence type="ECO:0000256" key="2">
    <source>
        <dbReference type="SAM" id="Phobius"/>
    </source>
</evidence>
<sequence length="353" mass="36665">MGNLPPWLIGVLAGLASAILYAAASGGATPAIILAYIAPLPIFIAGLGWGTVMALIAGATGLVVMSVIAGLSSGVVYFAVVALAPVWLVRLALLSRAVGGRGASAAARAAKAREAHHRAVADGTRDGPPEEAPPPDVEWYPPGMLVAWTTAIAATLLVVSILSMAATEGGLRGAVVQMLNTGIVDTGELRRMLDGQGLAVSPSEFLEMVATFLPAMAGSMWLLMTLANMAIAQLIVDRSGNSLRPTPVFSQITYPQAFLMAFPVSLILGFLPGELGFAGLSLAALLFVPYFLLGLATIHAISRRWQARTAILIGFYLILIVVGSPVMLVGILGLVEAWMGLRDRYAGPTPDAD</sequence>
<dbReference type="STRING" id="1458461.BN1012_Phect2654"/>
<feature type="transmembrane region" description="Helical" evidence="2">
    <location>
        <begin position="277"/>
        <end position="298"/>
    </location>
</feature>
<dbReference type="Proteomes" id="UP000032160">
    <property type="component" value="Chromosome I"/>
</dbReference>
<dbReference type="OrthoDB" id="7335270at2"/>
<feature type="transmembrane region" description="Helical" evidence="2">
    <location>
        <begin position="31"/>
        <end position="56"/>
    </location>
</feature>
<feature type="transmembrane region" description="Helical" evidence="2">
    <location>
        <begin position="248"/>
        <end position="271"/>
    </location>
</feature>
<dbReference type="InterPro" id="IPR018710">
    <property type="entry name" value="DUF2232"/>
</dbReference>
<organism evidence="3 4">
    <name type="scientific">Candidatus Phaeomarinibacter ectocarpi</name>
    <dbReference type="NCBI Taxonomy" id="1458461"/>
    <lineage>
        <taxon>Bacteria</taxon>
        <taxon>Pseudomonadati</taxon>
        <taxon>Pseudomonadota</taxon>
        <taxon>Alphaproteobacteria</taxon>
        <taxon>Hyphomicrobiales</taxon>
        <taxon>Parvibaculaceae</taxon>
        <taxon>Candidatus Phaeomarinibacter</taxon>
    </lineage>
</organism>
<dbReference type="Pfam" id="PF09991">
    <property type="entry name" value="DUF2232"/>
    <property type="match status" value="1"/>
</dbReference>
<dbReference type="RefSeq" id="WP_043948807.1">
    <property type="nucleotide sequence ID" value="NZ_HG966617.1"/>
</dbReference>
<evidence type="ECO:0008006" key="5">
    <source>
        <dbReference type="Google" id="ProtNLM"/>
    </source>
</evidence>
<name>X5MED8_9HYPH</name>